<dbReference type="InterPro" id="IPR015897">
    <property type="entry name" value="CHK_kinase-like"/>
</dbReference>
<reference evidence="2 3" key="1">
    <citation type="submission" date="2023-11" db="EMBL/GenBank/DDBJ databases">
        <authorList>
            <person name="Hedman E."/>
            <person name="Englund M."/>
            <person name="Stromberg M."/>
            <person name="Nyberg Akerstrom W."/>
            <person name="Nylinder S."/>
            <person name="Jareborg N."/>
            <person name="Kallberg Y."/>
            <person name="Kronander E."/>
        </authorList>
    </citation>
    <scope>NUCLEOTIDE SEQUENCE [LARGE SCALE GENOMIC DNA]</scope>
</reference>
<sequence length="388" mass="44844">MADAQQLRDLIKKILAEKKRDGCEVEVDKFDSGGANYTSALFRVTVSSVKDDELHLFAKVAAFGDSMREKINADWMYSTEQFVYTKLANIYQDLQLRHGVENEHRYVFPKFFGLSSEHGNETIVTEDLAAAGYGCYDRFRPMDWEYASVSMETLAKFHALSFAYEKENPEEFQKVTKDMQYKIGSEEDKSLESFWVQLVEVSLAVIREENRDRVRKIVYDENVMKNYNKPVDKIVLAHGDYRLSNLLFKKQNGRLQVVPVDYQLVHSGCPLNDVLYFITVGSDQQFRAKHFHQLIDFYYEQLALALQRFSLDIVDVYPREIFDKELKEKLPHMLLIGVMILPAVTVEADAAPKMDNDSDVSTFIFKTNKLYAERFNGIVDDCIGWGVI</sequence>
<protein>
    <recommendedName>
        <fullName evidence="1">CHK kinase-like domain-containing protein</fullName>
    </recommendedName>
</protein>
<dbReference type="InterPro" id="IPR011009">
    <property type="entry name" value="Kinase-like_dom_sf"/>
</dbReference>
<dbReference type="InterPro" id="IPR004119">
    <property type="entry name" value="EcKL"/>
</dbReference>
<dbReference type="Proteomes" id="UP001314205">
    <property type="component" value="Unassembled WGS sequence"/>
</dbReference>
<dbReference type="EMBL" id="CAVLGL010000068">
    <property type="protein sequence ID" value="CAK1584108.1"/>
    <property type="molecule type" value="Genomic_DNA"/>
</dbReference>
<comment type="caution">
    <text evidence="2">The sequence shown here is derived from an EMBL/GenBank/DDBJ whole genome shotgun (WGS) entry which is preliminary data.</text>
</comment>
<proteinExistence type="predicted"/>
<organism evidence="2 3">
    <name type="scientific">Parnassius mnemosyne</name>
    <name type="common">clouded apollo</name>
    <dbReference type="NCBI Taxonomy" id="213953"/>
    <lineage>
        <taxon>Eukaryota</taxon>
        <taxon>Metazoa</taxon>
        <taxon>Ecdysozoa</taxon>
        <taxon>Arthropoda</taxon>
        <taxon>Hexapoda</taxon>
        <taxon>Insecta</taxon>
        <taxon>Pterygota</taxon>
        <taxon>Neoptera</taxon>
        <taxon>Endopterygota</taxon>
        <taxon>Lepidoptera</taxon>
        <taxon>Glossata</taxon>
        <taxon>Ditrysia</taxon>
        <taxon>Papilionoidea</taxon>
        <taxon>Papilionidae</taxon>
        <taxon>Parnassiinae</taxon>
        <taxon>Parnassini</taxon>
        <taxon>Parnassius</taxon>
        <taxon>Driopa</taxon>
    </lineage>
</organism>
<name>A0AAV1KM14_9NEOP</name>
<keyword evidence="3" id="KW-1185">Reference proteome</keyword>
<accession>A0AAV1KM14</accession>
<feature type="domain" description="CHK kinase-like" evidence="1">
    <location>
        <begin position="123"/>
        <end position="308"/>
    </location>
</feature>
<dbReference type="PANTHER" id="PTHR11012">
    <property type="entry name" value="PROTEIN KINASE-LIKE DOMAIN-CONTAINING"/>
    <property type="match status" value="1"/>
</dbReference>
<dbReference type="SMART" id="SM00587">
    <property type="entry name" value="CHK"/>
    <property type="match status" value="1"/>
</dbReference>
<dbReference type="SUPFAM" id="SSF56112">
    <property type="entry name" value="Protein kinase-like (PK-like)"/>
    <property type="match status" value="1"/>
</dbReference>
<dbReference type="PANTHER" id="PTHR11012:SF30">
    <property type="entry name" value="PROTEIN KINASE-LIKE DOMAIN-CONTAINING"/>
    <property type="match status" value="1"/>
</dbReference>
<dbReference type="AlphaFoldDB" id="A0AAV1KM14"/>
<dbReference type="Gene3D" id="3.90.1200.10">
    <property type="match status" value="1"/>
</dbReference>
<evidence type="ECO:0000259" key="1">
    <source>
        <dbReference type="SMART" id="SM00587"/>
    </source>
</evidence>
<dbReference type="Pfam" id="PF02958">
    <property type="entry name" value="EcKL"/>
    <property type="match status" value="1"/>
</dbReference>
<gene>
    <name evidence="2" type="ORF">PARMNEM_LOCUS5422</name>
</gene>
<evidence type="ECO:0000313" key="3">
    <source>
        <dbReference type="Proteomes" id="UP001314205"/>
    </source>
</evidence>
<evidence type="ECO:0000313" key="2">
    <source>
        <dbReference type="EMBL" id="CAK1584108.1"/>
    </source>
</evidence>